<evidence type="ECO:0000256" key="9">
    <source>
        <dbReference type="ARBA" id="ARBA00023157"/>
    </source>
</evidence>
<dbReference type="SUPFAM" id="SSF81321">
    <property type="entry name" value="Family A G protein-coupled receptor-like"/>
    <property type="match status" value="1"/>
</dbReference>
<dbReference type="Proteomes" id="UP001162483">
    <property type="component" value="Unassembled WGS sequence"/>
</dbReference>
<feature type="transmembrane region" description="Helical" evidence="14">
    <location>
        <begin position="240"/>
        <end position="270"/>
    </location>
</feature>
<keyword evidence="11" id="KW-0325">Glycoprotein</keyword>
<evidence type="ECO:0000256" key="13">
    <source>
        <dbReference type="RuleBase" id="RU000688"/>
    </source>
</evidence>
<keyword evidence="17" id="KW-1185">Reference proteome</keyword>
<dbReference type="PRINTS" id="PR00237">
    <property type="entry name" value="GPCRRHODOPSN"/>
</dbReference>
<proteinExistence type="inferred from homology"/>
<keyword evidence="8 14" id="KW-0472">Membrane</keyword>
<evidence type="ECO:0000313" key="17">
    <source>
        <dbReference type="Proteomes" id="UP001162483"/>
    </source>
</evidence>
<evidence type="ECO:0000256" key="12">
    <source>
        <dbReference type="ARBA" id="ARBA00023224"/>
    </source>
</evidence>
<evidence type="ECO:0000256" key="5">
    <source>
        <dbReference type="ARBA" id="ARBA00022753"/>
    </source>
</evidence>
<evidence type="ECO:0000256" key="11">
    <source>
        <dbReference type="ARBA" id="ARBA00023180"/>
    </source>
</evidence>
<dbReference type="PRINTS" id="PR00645">
    <property type="entry name" value="CXCCHMKINER4"/>
</dbReference>
<dbReference type="EMBL" id="CATNWA010009609">
    <property type="protein sequence ID" value="CAI9558283.1"/>
    <property type="molecule type" value="Genomic_DNA"/>
</dbReference>
<organism evidence="16 17">
    <name type="scientific">Staurois parvus</name>
    <dbReference type="NCBI Taxonomy" id="386267"/>
    <lineage>
        <taxon>Eukaryota</taxon>
        <taxon>Metazoa</taxon>
        <taxon>Chordata</taxon>
        <taxon>Craniata</taxon>
        <taxon>Vertebrata</taxon>
        <taxon>Euteleostomi</taxon>
        <taxon>Amphibia</taxon>
        <taxon>Batrachia</taxon>
        <taxon>Anura</taxon>
        <taxon>Neobatrachia</taxon>
        <taxon>Ranoidea</taxon>
        <taxon>Ranidae</taxon>
        <taxon>Staurois</taxon>
    </lineage>
</organism>
<feature type="transmembrane region" description="Helical" evidence="14">
    <location>
        <begin position="108"/>
        <end position="129"/>
    </location>
</feature>
<dbReference type="SMART" id="SM01381">
    <property type="entry name" value="7TM_GPCR_Srsx"/>
    <property type="match status" value="1"/>
</dbReference>
<evidence type="ECO:0000256" key="2">
    <source>
        <dbReference type="ARBA" id="ARBA00004651"/>
    </source>
</evidence>
<protein>
    <recommendedName>
        <fullName evidence="15">G-protein coupled receptors family 1 profile domain-containing protein</fullName>
    </recommendedName>
</protein>
<keyword evidence="5" id="KW-0967">Endosome</keyword>
<evidence type="ECO:0000256" key="10">
    <source>
        <dbReference type="ARBA" id="ARBA00023170"/>
    </source>
</evidence>
<feature type="transmembrane region" description="Helical" evidence="14">
    <location>
        <begin position="197"/>
        <end position="219"/>
    </location>
</feature>
<dbReference type="InterPro" id="IPR017452">
    <property type="entry name" value="GPCR_Rhodpsn_7TM"/>
</dbReference>
<dbReference type="PRINTS" id="PR00657">
    <property type="entry name" value="CCCHEMOKINER"/>
</dbReference>
<keyword evidence="9" id="KW-1015">Disulfide bond</keyword>
<dbReference type="InterPro" id="IPR000355">
    <property type="entry name" value="Chemokine_rcpt"/>
</dbReference>
<dbReference type="Gene3D" id="1.20.1070.10">
    <property type="entry name" value="Rhodopsin 7-helix transmembrane proteins"/>
    <property type="match status" value="1"/>
</dbReference>
<name>A0ABN9CE69_9NEOB</name>
<evidence type="ECO:0000256" key="7">
    <source>
        <dbReference type="ARBA" id="ARBA00023040"/>
    </source>
</evidence>
<evidence type="ECO:0000256" key="14">
    <source>
        <dbReference type="SAM" id="Phobius"/>
    </source>
</evidence>
<sequence length="362" mass="41966">MDVADKNFLLTSTTEDYVYPDLVTYRVKDLGLVEEIFKPVLYSIVFTCGLVGNALVLWILIWFKKLASVTDIYLLNMAISDLLFVFSLPFVVYAIKYEWEFGDAMCKILSAVYYIGFFSSIFFVIVLSVDRYLAIVHVVFSLKFRTMHLGIIVTLSVWACSFIFSLPHFIFHKQSIKDGFKYCSVSYSENQEVTMTLLSYLQINLFGLIIPFAVLFFCYSRIIKNLQNSKSRQKKYAVKLIFIIVAVFFLFWTPYNIVVFLKFLELLGIFNLTLQDLYNFSETLNTAMDITQTISFIHCCLNPIIYTFAGENFQKHLYRMFRKLLKCMKVNKVCGSFENSVIDRVSSTTRESRSSSFTEAVV</sequence>
<feature type="transmembrane region" description="Helical" evidence="14">
    <location>
        <begin position="40"/>
        <end position="61"/>
    </location>
</feature>
<keyword evidence="7 13" id="KW-0297">G-protein coupled receptor</keyword>
<dbReference type="CDD" id="cd14984">
    <property type="entry name" value="7tmA_Chemokine_R"/>
    <property type="match status" value="1"/>
</dbReference>
<evidence type="ECO:0000256" key="8">
    <source>
        <dbReference type="ARBA" id="ARBA00023136"/>
    </source>
</evidence>
<dbReference type="PROSITE" id="PS50262">
    <property type="entry name" value="G_PROTEIN_RECEP_F1_2"/>
    <property type="match status" value="1"/>
</dbReference>
<dbReference type="InterPro" id="IPR000276">
    <property type="entry name" value="GPCR_Rhodpsn"/>
</dbReference>
<dbReference type="InterPro" id="IPR050119">
    <property type="entry name" value="CCR1-9-like"/>
</dbReference>
<gene>
    <name evidence="16" type="ORF">SPARVUS_LOCUS4866772</name>
</gene>
<dbReference type="InterPro" id="IPR001277">
    <property type="entry name" value="CXCR4/ACKR2"/>
</dbReference>
<evidence type="ECO:0000256" key="4">
    <source>
        <dbReference type="ARBA" id="ARBA00022692"/>
    </source>
</evidence>
<accession>A0ABN9CE69</accession>
<keyword evidence="6 14" id="KW-1133">Transmembrane helix</keyword>
<dbReference type="PANTHER" id="PTHR10489">
    <property type="entry name" value="CELL ADHESION MOLECULE"/>
    <property type="match status" value="1"/>
</dbReference>
<evidence type="ECO:0000313" key="16">
    <source>
        <dbReference type="EMBL" id="CAI9558283.1"/>
    </source>
</evidence>
<comment type="subcellular location">
    <subcellularLocation>
        <location evidence="2">Cell membrane</location>
        <topology evidence="2">Multi-pass membrane protein</topology>
    </subcellularLocation>
    <subcellularLocation>
        <location evidence="1">Early endosome</location>
    </subcellularLocation>
</comment>
<evidence type="ECO:0000256" key="1">
    <source>
        <dbReference type="ARBA" id="ARBA00004412"/>
    </source>
</evidence>
<keyword evidence="3" id="KW-1003">Cell membrane</keyword>
<keyword evidence="12 13" id="KW-0807">Transducer</keyword>
<comment type="caution">
    <text evidence="16">The sequence shown here is derived from an EMBL/GenBank/DDBJ whole genome shotgun (WGS) entry which is preliminary data.</text>
</comment>
<dbReference type="PROSITE" id="PS00237">
    <property type="entry name" value="G_PROTEIN_RECEP_F1_1"/>
    <property type="match status" value="1"/>
</dbReference>
<feature type="transmembrane region" description="Helical" evidence="14">
    <location>
        <begin position="73"/>
        <end position="96"/>
    </location>
</feature>
<feature type="transmembrane region" description="Helical" evidence="14">
    <location>
        <begin position="149"/>
        <end position="171"/>
    </location>
</feature>
<feature type="domain" description="G-protein coupled receptors family 1 profile" evidence="15">
    <location>
        <begin position="52"/>
        <end position="306"/>
    </location>
</feature>
<evidence type="ECO:0000256" key="6">
    <source>
        <dbReference type="ARBA" id="ARBA00022989"/>
    </source>
</evidence>
<dbReference type="Pfam" id="PF00001">
    <property type="entry name" value="7tm_1"/>
    <property type="match status" value="1"/>
</dbReference>
<evidence type="ECO:0000256" key="3">
    <source>
        <dbReference type="ARBA" id="ARBA00022475"/>
    </source>
</evidence>
<dbReference type="PANTHER" id="PTHR10489:SF950">
    <property type="entry name" value="C-C CHEMOKINE RECEPTOR TYPE 4"/>
    <property type="match status" value="1"/>
</dbReference>
<keyword evidence="10 13" id="KW-0675">Receptor</keyword>
<keyword evidence="4 13" id="KW-0812">Transmembrane</keyword>
<reference evidence="16" key="1">
    <citation type="submission" date="2023-05" db="EMBL/GenBank/DDBJ databases">
        <authorList>
            <person name="Stuckert A."/>
        </authorList>
    </citation>
    <scope>NUCLEOTIDE SEQUENCE</scope>
</reference>
<evidence type="ECO:0000259" key="15">
    <source>
        <dbReference type="PROSITE" id="PS50262"/>
    </source>
</evidence>
<comment type="similarity">
    <text evidence="13">Belongs to the G-protein coupled receptor 1 family.</text>
</comment>